<protein>
    <recommendedName>
        <fullName evidence="4">DUF1178 family protein</fullName>
    </recommendedName>
</protein>
<dbReference type="PIRSF" id="PIRSF032131">
    <property type="entry name" value="UCP032131"/>
    <property type="match status" value="1"/>
</dbReference>
<proteinExistence type="predicted"/>
<evidence type="ECO:0000313" key="3">
    <source>
        <dbReference type="Proteomes" id="UP000219050"/>
    </source>
</evidence>
<sequence>MIKYALQCRDGHHFDSWFASAQAYDSLRAAGQLSCAICGISAVEKAIMAPAVSTRGGPSSPDRPAPTAPAVEATNPAPDAPLSNDRSLAARAMAELRRHIEANSDYVGDRFAREARAMHLGDAPHRAIHGEARPDEARALIEDGVPVAPLPFRPKRQTN</sequence>
<gene>
    <name evidence="2" type="ORF">CBW24_04025</name>
</gene>
<dbReference type="Proteomes" id="UP000219050">
    <property type="component" value="Chromosome"/>
</dbReference>
<name>A0A291LXL3_9RHOB</name>
<organism evidence="2 3">
    <name type="scientific">Pacificitalea manganoxidans</name>
    <dbReference type="NCBI Taxonomy" id="1411902"/>
    <lineage>
        <taxon>Bacteria</taxon>
        <taxon>Pseudomonadati</taxon>
        <taxon>Pseudomonadota</taxon>
        <taxon>Alphaproteobacteria</taxon>
        <taxon>Rhodobacterales</taxon>
        <taxon>Paracoccaceae</taxon>
        <taxon>Pacificitalea</taxon>
    </lineage>
</organism>
<dbReference type="OrthoDB" id="9799894at2"/>
<evidence type="ECO:0008006" key="4">
    <source>
        <dbReference type="Google" id="ProtNLM"/>
    </source>
</evidence>
<dbReference type="Pfam" id="PF06676">
    <property type="entry name" value="DUF1178"/>
    <property type="match status" value="1"/>
</dbReference>
<dbReference type="KEGG" id="cmag:CBW24_04025"/>
<evidence type="ECO:0000256" key="1">
    <source>
        <dbReference type="SAM" id="MobiDB-lite"/>
    </source>
</evidence>
<dbReference type="EMBL" id="CP021404">
    <property type="protein sequence ID" value="ATI41248.1"/>
    <property type="molecule type" value="Genomic_DNA"/>
</dbReference>
<accession>A0A291LXL3</accession>
<reference evidence="2 3" key="1">
    <citation type="submission" date="2017-05" db="EMBL/GenBank/DDBJ databases">
        <title>Comparative genomic and metabolic analysis of manganese-oxidizing mechanisms in Celeribater manganoxidans DY25T: its adaption to the environment of polymetallic nodule.</title>
        <authorList>
            <person name="Wang X."/>
        </authorList>
    </citation>
    <scope>NUCLEOTIDE SEQUENCE [LARGE SCALE GENOMIC DNA]</scope>
    <source>
        <strain evidence="2 3">DY25</strain>
    </source>
</reference>
<dbReference type="AlphaFoldDB" id="A0A291LXL3"/>
<evidence type="ECO:0000313" key="2">
    <source>
        <dbReference type="EMBL" id="ATI41248.1"/>
    </source>
</evidence>
<dbReference type="InterPro" id="IPR009562">
    <property type="entry name" value="DUF1178"/>
</dbReference>
<dbReference type="RefSeq" id="WP_088663310.1">
    <property type="nucleotide sequence ID" value="NZ_CP021404.1"/>
</dbReference>
<keyword evidence="3" id="KW-1185">Reference proteome</keyword>
<feature type="region of interest" description="Disordered" evidence="1">
    <location>
        <begin position="52"/>
        <end position="84"/>
    </location>
</feature>